<name>A0AB39TAP7_9ACTN</name>
<reference evidence="1" key="1">
    <citation type="submission" date="2024-07" db="EMBL/GenBank/DDBJ databases">
        <authorList>
            <person name="Yu S.T."/>
        </authorList>
    </citation>
    <scope>NUCLEOTIDE SEQUENCE</scope>
    <source>
        <strain evidence="1">Y1</strain>
    </source>
</reference>
<evidence type="ECO:0000313" key="1">
    <source>
        <dbReference type="EMBL" id="XDQ77102.1"/>
    </source>
</evidence>
<dbReference type="RefSeq" id="WP_369182082.1">
    <property type="nucleotide sequence ID" value="NZ_CP163445.1"/>
</dbReference>
<protein>
    <submittedName>
        <fullName evidence="1">Uncharacterized protein</fullName>
    </submittedName>
</protein>
<gene>
    <name evidence="1" type="ORF">AB2U05_00700</name>
</gene>
<organism evidence="1">
    <name type="scientific">Streptomyces sp. Y1</name>
    <dbReference type="NCBI Taxonomy" id="3238634"/>
    <lineage>
        <taxon>Bacteria</taxon>
        <taxon>Bacillati</taxon>
        <taxon>Actinomycetota</taxon>
        <taxon>Actinomycetes</taxon>
        <taxon>Kitasatosporales</taxon>
        <taxon>Streptomycetaceae</taxon>
        <taxon>Streptomyces</taxon>
    </lineage>
</organism>
<dbReference type="AlphaFoldDB" id="A0AB39TAP7"/>
<accession>A0AB39TAP7</accession>
<proteinExistence type="predicted"/>
<sequence length="44" mass="4860">MRQAGAFLRPRVRAHRESAAVPAASLESNLDFTAEHPVEVRTLT</sequence>
<dbReference type="EMBL" id="CP163445">
    <property type="protein sequence ID" value="XDQ77102.1"/>
    <property type="molecule type" value="Genomic_DNA"/>
</dbReference>